<evidence type="ECO:0000256" key="1">
    <source>
        <dbReference type="PROSITE-ProRule" id="PRU00339"/>
    </source>
</evidence>
<proteinExistence type="predicted"/>
<comment type="caution">
    <text evidence="3">The sequence shown here is derived from an EMBL/GenBank/DDBJ whole genome shotgun (WGS) entry which is preliminary data.</text>
</comment>
<dbReference type="RefSeq" id="WP_201636687.1">
    <property type="nucleotide sequence ID" value="NZ_JAEQNB010000005.1"/>
</dbReference>
<reference evidence="3 4" key="1">
    <citation type="submission" date="2021-01" db="EMBL/GenBank/DDBJ databases">
        <title>Tumebacillus sp. strain ITR2 16S ribosomal RNA gene Genome sequencing and assembly.</title>
        <authorList>
            <person name="Kang M."/>
        </authorList>
    </citation>
    <scope>NUCLEOTIDE SEQUENCE [LARGE SCALE GENOMIC DNA]</scope>
    <source>
        <strain evidence="3 4">ITR2</strain>
    </source>
</reference>
<keyword evidence="1" id="KW-0802">TPR repeat</keyword>
<dbReference type="Proteomes" id="UP000602284">
    <property type="component" value="Unassembled WGS sequence"/>
</dbReference>
<feature type="domain" description="HTH cro/C1-type" evidence="2">
    <location>
        <begin position="57"/>
        <end position="76"/>
    </location>
</feature>
<dbReference type="Pfam" id="PF13374">
    <property type="entry name" value="TPR_10"/>
    <property type="match status" value="1"/>
</dbReference>
<dbReference type="InterPro" id="IPR011990">
    <property type="entry name" value="TPR-like_helical_dom_sf"/>
</dbReference>
<dbReference type="EMBL" id="JAEQNB010000005">
    <property type="protein sequence ID" value="MBL0388065.1"/>
    <property type="molecule type" value="Genomic_DNA"/>
</dbReference>
<evidence type="ECO:0000313" key="4">
    <source>
        <dbReference type="Proteomes" id="UP000602284"/>
    </source>
</evidence>
<dbReference type="InterPro" id="IPR001387">
    <property type="entry name" value="Cro/C1-type_HTH"/>
</dbReference>
<dbReference type="SUPFAM" id="SSF48452">
    <property type="entry name" value="TPR-like"/>
    <property type="match status" value="1"/>
</dbReference>
<dbReference type="PROSITE" id="PS50005">
    <property type="entry name" value="TPR"/>
    <property type="match status" value="1"/>
</dbReference>
<name>A0ABS1JCT9_9BACL</name>
<feature type="repeat" description="TPR" evidence="1">
    <location>
        <begin position="119"/>
        <end position="152"/>
    </location>
</feature>
<protein>
    <submittedName>
        <fullName evidence="3">Tetratricopeptide repeat protein</fullName>
    </submittedName>
</protein>
<sequence length="392" mass="44937">MTASATSNETRDPIPLGRRIQEILEEKGAAYLVGFFANRIRFNPHRLVSILQSAVVPSPEDLEQIAKGLGITVERLTREDTQERLERLHELLQSQGASEETVLVAEELAALSLGATERADAYCLLGRAYYAAGKLEEAHEAFLKSYRLYEPVFELYQDSERMYRFTHNLSITYTVRKEYSGLADLLKRVESFSWDDPVKAGSTFFASAVAQYELGQLDDAKRLFQKSLTAYRETDNREYIGRGYYNLGRVQYLTGELQAADSSLESALHELAADSPFRIKAVEMLIKARIHLGELESAMRLIQEHEPELHKRPQVLAYLYLLHAYKSEDLKALGDVLAMEIVEREWKASGYKYLMKHYSEHGDSLAVMTYFQYYLQTDQDSSSFEDLFQRRD</sequence>
<dbReference type="PANTHER" id="PTHR10098:SF108">
    <property type="entry name" value="TETRATRICOPEPTIDE REPEAT PROTEIN 28"/>
    <property type="match status" value="1"/>
</dbReference>
<evidence type="ECO:0000313" key="3">
    <source>
        <dbReference type="EMBL" id="MBL0388065.1"/>
    </source>
</evidence>
<dbReference type="Pfam" id="PF13424">
    <property type="entry name" value="TPR_12"/>
    <property type="match status" value="1"/>
</dbReference>
<dbReference type="Gene3D" id="1.25.40.10">
    <property type="entry name" value="Tetratricopeptide repeat domain"/>
    <property type="match status" value="2"/>
</dbReference>
<keyword evidence="4" id="KW-1185">Reference proteome</keyword>
<evidence type="ECO:0000259" key="2">
    <source>
        <dbReference type="PROSITE" id="PS50943"/>
    </source>
</evidence>
<organism evidence="3 4">
    <name type="scientific">Tumebacillus amylolyticus</name>
    <dbReference type="NCBI Taxonomy" id="2801339"/>
    <lineage>
        <taxon>Bacteria</taxon>
        <taxon>Bacillati</taxon>
        <taxon>Bacillota</taxon>
        <taxon>Bacilli</taxon>
        <taxon>Bacillales</taxon>
        <taxon>Alicyclobacillaceae</taxon>
        <taxon>Tumebacillus</taxon>
    </lineage>
</organism>
<gene>
    <name evidence="3" type="ORF">JJB07_15710</name>
</gene>
<dbReference type="InterPro" id="IPR019734">
    <property type="entry name" value="TPR_rpt"/>
</dbReference>
<dbReference type="SMART" id="SM00028">
    <property type="entry name" value="TPR"/>
    <property type="match status" value="3"/>
</dbReference>
<dbReference type="PROSITE" id="PS50943">
    <property type="entry name" value="HTH_CROC1"/>
    <property type="match status" value="1"/>
</dbReference>
<accession>A0ABS1JCT9</accession>
<dbReference type="PANTHER" id="PTHR10098">
    <property type="entry name" value="RAPSYN-RELATED"/>
    <property type="match status" value="1"/>
</dbReference>